<keyword evidence="7" id="KW-0732">Signal</keyword>
<evidence type="ECO:0000256" key="2">
    <source>
        <dbReference type="ARBA" id="ARBA00022475"/>
    </source>
</evidence>
<name>A0A6J4JMU1_9BACT</name>
<evidence type="ECO:0000313" key="8">
    <source>
        <dbReference type="EMBL" id="CAA9282659.1"/>
    </source>
</evidence>
<evidence type="ECO:0000256" key="4">
    <source>
        <dbReference type="ARBA" id="ARBA00022989"/>
    </source>
</evidence>
<evidence type="ECO:0000256" key="1">
    <source>
        <dbReference type="ARBA" id="ARBA00004651"/>
    </source>
</evidence>
<organism evidence="8">
    <name type="scientific">uncultured Armatimonadetes bacterium</name>
    <dbReference type="NCBI Taxonomy" id="157466"/>
    <lineage>
        <taxon>Bacteria</taxon>
        <taxon>Bacillati</taxon>
        <taxon>Armatimonadota</taxon>
        <taxon>environmental samples</taxon>
    </lineage>
</organism>
<keyword evidence="4 6" id="KW-1133">Transmembrane helix</keyword>
<dbReference type="InterPro" id="IPR001851">
    <property type="entry name" value="ABC_transp_permease"/>
</dbReference>
<dbReference type="GO" id="GO:0022857">
    <property type="term" value="F:transmembrane transporter activity"/>
    <property type="evidence" value="ECO:0007669"/>
    <property type="project" value="InterPro"/>
</dbReference>
<reference evidence="8" key="1">
    <citation type="submission" date="2020-02" db="EMBL/GenBank/DDBJ databases">
        <authorList>
            <person name="Meier V. D."/>
        </authorList>
    </citation>
    <scope>NUCLEOTIDE SEQUENCE</scope>
    <source>
        <strain evidence="8">AVDCRST_MAG63</strain>
    </source>
</reference>
<dbReference type="PANTHER" id="PTHR32196">
    <property type="entry name" value="ABC TRANSPORTER PERMEASE PROTEIN YPHD-RELATED-RELATED"/>
    <property type="match status" value="1"/>
</dbReference>
<evidence type="ECO:0000256" key="3">
    <source>
        <dbReference type="ARBA" id="ARBA00022692"/>
    </source>
</evidence>
<evidence type="ECO:0000256" key="7">
    <source>
        <dbReference type="SAM" id="SignalP"/>
    </source>
</evidence>
<sequence length="100" mass="10095">MVFAISGFLAALAALLHAALVNQGSHIDGSGYELNAIAAVVIGGTSLAGGVGTVAGSMVGALILSILDNILGLRNIASEYQLILKGAIIVLAVVIQRQQR</sequence>
<accession>A0A6J4JMU1</accession>
<dbReference type="PANTHER" id="PTHR32196:SF72">
    <property type="entry name" value="RIBOSE IMPORT PERMEASE PROTEIN RBSC"/>
    <property type="match status" value="1"/>
</dbReference>
<dbReference type="Pfam" id="PF02653">
    <property type="entry name" value="BPD_transp_2"/>
    <property type="match status" value="1"/>
</dbReference>
<dbReference type="EMBL" id="CADCTO010000494">
    <property type="protein sequence ID" value="CAA9282659.1"/>
    <property type="molecule type" value="Genomic_DNA"/>
</dbReference>
<feature type="signal peptide" evidence="7">
    <location>
        <begin position="1"/>
        <end position="18"/>
    </location>
</feature>
<proteinExistence type="predicted"/>
<keyword evidence="3 6" id="KW-0812">Transmembrane</keyword>
<dbReference type="AlphaFoldDB" id="A0A6J4JMU1"/>
<protein>
    <submittedName>
        <fullName evidence="8">Ribose ABC transport system, permease protein RbsC</fullName>
    </submittedName>
</protein>
<comment type="subcellular location">
    <subcellularLocation>
        <location evidence="1">Cell membrane</location>
        <topology evidence="1">Multi-pass membrane protein</topology>
    </subcellularLocation>
</comment>
<evidence type="ECO:0000256" key="5">
    <source>
        <dbReference type="ARBA" id="ARBA00023136"/>
    </source>
</evidence>
<keyword evidence="2" id="KW-1003">Cell membrane</keyword>
<feature type="transmembrane region" description="Helical" evidence="6">
    <location>
        <begin position="34"/>
        <end position="67"/>
    </location>
</feature>
<dbReference type="GO" id="GO:0005886">
    <property type="term" value="C:plasma membrane"/>
    <property type="evidence" value="ECO:0007669"/>
    <property type="project" value="UniProtKB-SubCell"/>
</dbReference>
<feature type="chain" id="PRO_5026979190" evidence="7">
    <location>
        <begin position="19"/>
        <end position="100"/>
    </location>
</feature>
<keyword evidence="5 6" id="KW-0472">Membrane</keyword>
<gene>
    <name evidence="8" type="ORF">AVDCRST_MAG63-4057</name>
</gene>
<evidence type="ECO:0000256" key="6">
    <source>
        <dbReference type="SAM" id="Phobius"/>
    </source>
</evidence>